<keyword evidence="2" id="KW-1185">Reference proteome</keyword>
<dbReference type="AlphaFoldDB" id="A0A517NT44"/>
<evidence type="ECO:0000313" key="1">
    <source>
        <dbReference type="EMBL" id="QDT10279.1"/>
    </source>
</evidence>
<reference evidence="1 2" key="1">
    <citation type="submission" date="2019-02" db="EMBL/GenBank/DDBJ databases">
        <title>Deep-cultivation of Planctomycetes and their phenomic and genomic characterization uncovers novel biology.</title>
        <authorList>
            <person name="Wiegand S."/>
            <person name="Jogler M."/>
            <person name="Boedeker C."/>
            <person name="Pinto D."/>
            <person name="Vollmers J."/>
            <person name="Rivas-Marin E."/>
            <person name="Kohn T."/>
            <person name="Peeters S.H."/>
            <person name="Heuer A."/>
            <person name="Rast P."/>
            <person name="Oberbeckmann S."/>
            <person name="Bunk B."/>
            <person name="Jeske O."/>
            <person name="Meyerdierks A."/>
            <person name="Storesund J.E."/>
            <person name="Kallscheuer N."/>
            <person name="Luecker S."/>
            <person name="Lage O.M."/>
            <person name="Pohl T."/>
            <person name="Merkel B.J."/>
            <person name="Hornburger P."/>
            <person name="Mueller R.-W."/>
            <person name="Bruemmer F."/>
            <person name="Labrenz M."/>
            <person name="Spormann A.M."/>
            <person name="Op den Camp H."/>
            <person name="Overmann J."/>
            <person name="Amann R."/>
            <person name="Jetten M.S.M."/>
            <person name="Mascher T."/>
            <person name="Medema M.H."/>
            <person name="Devos D.P."/>
            <person name="Kaster A.-K."/>
            <person name="Ovreas L."/>
            <person name="Rohde M."/>
            <person name="Galperin M.Y."/>
            <person name="Jogler C."/>
        </authorList>
    </citation>
    <scope>NUCLEOTIDE SEQUENCE [LARGE SCALE GENOMIC DNA]</scope>
    <source>
        <strain evidence="1 2">K23_9</strain>
    </source>
</reference>
<protein>
    <submittedName>
        <fullName evidence="1">Uncharacterized protein</fullName>
    </submittedName>
</protein>
<organism evidence="1 2">
    <name type="scientific">Stieleria marina</name>
    <dbReference type="NCBI Taxonomy" id="1930275"/>
    <lineage>
        <taxon>Bacteria</taxon>
        <taxon>Pseudomonadati</taxon>
        <taxon>Planctomycetota</taxon>
        <taxon>Planctomycetia</taxon>
        <taxon>Pirellulales</taxon>
        <taxon>Pirellulaceae</taxon>
        <taxon>Stieleria</taxon>
    </lineage>
</organism>
<proteinExistence type="predicted"/>
<accession>A0A517NT44</accession>
<dbReference type="Proteomes" id="UP000319817">
    <property type="component" value="Chromosome"/>
</dbReference>
<dbReference type="EMBL" id="CP036526">
    <property type="protein sequence ID" value="QDT10279.1"/>
    <property type="molecule type" value="Genomic_DNA"/>
</dbReference>
<evidence type="ECO:0000313" key="2">
    <source>
        <dbReference type="Proteomes" id="UP000319817"/>
    </source>
</evidence>
<name>A0A517NT44_9BACT</name>
<sequence>MQNRCVARFLYRNGAKSWGLAKFGMRGVITRVLIRVTCGGPDAGLAGIRKMVTFTESEWTPTDAFMLKRAK</sequence>
<gene>
    <name evidence="1" type="ORF">K239x_22350</name>
</gene>